<reference evidence="4" key="1">
    <citation type="submission" date="2022-08" db="UniProtKB">
        <authorList>
            <consortium name="EnsemblMetazoa"/>
        </authorList>
    </citation>
    <scope>IDENTIFICATION</scope>
    <source>
        <strain evidence="4">05x7-T-G4-1.051#20</strain>
    </source>
</reference>
<dbReference type="InterPro" id="IPR042635">
    <property type="entry name" value="MEGF10/SREC1/2-like"/>
</dbReference>
<evidence type="ECO:0000256" key="3">
    <source>
        <dbReference type="SAM" id="Phobius"/>
    </source>
</evidence>
<keyword evidence="3" id="KW-0812">Transmembrane</keyword>
<dbReference type="PANTHER" id="PTHR24043">
    <property type="entry name" value="SCAVENGER RECEPTOR CLASS F"/>
    <property type="match status" value="1"/>
</dbReference>
<accession>A0A8W8P1E6</accession>
<dbReference type="GO" id="GO:0005044">
    <property type="term" value="F:scavenger receptor activity"/>
    <property type="evidence" value="ECO:0007669"/>
    <property type="project" value="InterPro"/>
</dbReference>
<keyword evidence="3" id="KW-0472">Membrane</keyword>
<feature type="transmembrane region" description="Helical" evidence="3">
    <location>
        <begin position="377"/>
        <end position="399"/>
    </location>
</feature>
<evidence type="ECO:0000256" key="1">
    <source>
        <dbReference type="ARBA" id="ARBA00022536"/>
    </source>
</evidence>
<dbReference type="Proteomes" id="UP000005408">
    <property type="component" value="Unassembled WGS sequence"/>
</dbReference>
<evidence type="ECO:0000313" key="4">
    <source>
        <dbReference type="EnsemblMetazoa" id="G9279.1:cds"/>
    </source>
</evidence>
<sequence length="460" mass="51164">MERNIYFLLPSILVNLGTAYENIALYKPAWQQHPYNNNVAWDENNGFTARALGFSVYISNTTSKEDGVLCFKDTNYTRTTIPSHMNITCIAHGRYVIYYNNRIHPPYPAGYSEYAFNDLCEVEVYGCPTPGYYGKDCSLSCPQNCQEGHCNIVDGTFLGCAAGYNGPNCKEECGNKMYALECKQTCGNCKNKEQCHHVNGSCLNGCDSGYYGSRCDLACPSGRYGPNCQEQCNIGCGVPYRCDRVTGQCEGGCQVGWKGQACDTECNDRKFGLNCSQSCGFCQDKEQCHYKNGTCLNGCDSGYYGNECNEVCNNNTYGPRCLLKCGNCLYPYGEQCHHVTGQCPHGCVVGYHGGRCDQVMETSAIDDESETHSSTPLYVSVAINILSGLVIVFLIVRLLRIGMCRQQKDQENLNKHNKGHSNEPKHTKHSPKYENKQGEDNSAYYELGDFSQESQYAKLP</sequence>
<proteinExistence type="predicted"/>
<keyword evidence="1" id="KW-0245">EGF-like domain</keyword>
<evidence type="ECO:0000256" key="2">
    <source>
        <dbReference type="SAM" id="MobiDB-lite"/>
    </source>
</evidence>
<evidence type="ECO:0000313" key="5">
    <source>
        <dbReference type="Proteomes" id="UP000005408"/>
    </source>
</evidence>
<keyword evidence="3" id="KW-1133">Transmembrane helix</keyword>
<organism evidence="4 5">
    <name type="scientific">Magallana gigas</name>
    <name type="common">Pacific oyster</name>
    <name type="synonym">Crassostrea gigas</name>
    <dbReference type="NCBI Taxonomy" id="29159"/>
    <lineage>
        <taxon>Eukaryota</taxon>
        <taxon>Metazoa</taxon>
        <taxon>Spiralia</taxon>
        <taxon>Lophotrochozoa</taxon>
        <taxon>Mollusca</taxon>
        <taxon>Bivalvia</taxon>
        <taxon>Autobranchia</taxon>
        <taxon>Pteriomorphia</taxon>
        <taxon>Ostreida</taxon>
        <taxon>Ostreoidea</taxon>
        <taxon>Ostreidae</taxon>
        <taxon>Magallana</taxon>
    </lineage>
</organism>
<dbReference type="EnsemblMetazoa" id="G9279.1">
    <property type="protein sequence ID" value="G9279.1:cds"/>
    <property type="gene ID" value="G9279"/>
</dbReference>
<name>A0A8W8P1E6_MAGGI</name>
<dbReference type="Gene3D" id="2.170.300.10">
    <property type="entry name" value="Tie2 ligand-binding domain superfamily"/>
    <property type="match status" value="1"/>
</dbReference>
<protein>
    <recommendedName>
        <fullName evidence="6">Multiple epidermal growth factor-like domains 10</fullName>
    </recommendedName>
</protein>
<keyword evidence="5" id="KW-1185">Reference proteome</keyword>
<dbReference type="AlphaFoldDB" id="A0A8W8P1E6"/>
<feature type="region of interest" description="Disordered" evidence="2">
    <location>
        <begin position="410"/>
        <end position="438"/>
    </location>
</feature>
<evidence type="ECO:0008006" key="6">
    <source>
        <dbReference type="Google" id="ProtNLM"/>
    </source>
</evidence>
<dbReference type="Gene3D" id="2.60.120.260">
    <property type="entry name" value="Galactose-binding domain-like"/>
    <property type="match status" value="1"/>
</dbReference>